<evidence type="ECO:0000313" key="5">
    <source>
        <dbReference type="Proteomes" id="UP000027647"/>
    </source>
</evidence>
<organism evidence="4 5">
    <name type="scientific">Erythrobacter longus</name>
    <dbReference type="NCBI Taxonomy" id="1044"/>
    <lineage>
        <taxon>Bacteria</taxon>
        <taxon>Pseudomonadati</taxon>
        <taxon>Pseudomonadota</taxon>
        <taxon>Alphaproteobacteria</taxon>
        <taxon>Sphingomonadales</taxon>
        <taxon>Erythrobacteraceae</taxon>
        <taxon>Erythrobacter/Porphyrobacter group</taxon>
        <taxon>Erythrobacter</taxon>
    </lineage>
</organism>
<keyword evidence="5" id="KW-1185">Reference proteome</keyword>
<proteinExistence type="predicted"/>
<dbReference type="eggNOG" id="ENOG502Z8MA">
    <property type="taxonomic scope" value="Bacteria"/>
</dbReference>
<evidence type="ECO:0000259" key="2">
    <source>
        <dbReference type="Pfam" id="PF06586"/>
    </source>
</evidence>
<feature type="signal peptide" evidence="1">
    <location>
        <begin position="1"/>
        <end position="46"/>
    </location>
</feature>
<feature type="chain" id="PRO_5001699257" evidence="1">
    <location>
        <begin position="47"/>
        <end position="266"/>
    </location>
</feature>
<dbReference type="AlphaFoldDB" id="A0A074MF82"/>
<evidence type="ECO:0000256" key="1">
    <source>
        <dbReference type="SAM" id="SignalP"/>
    </source>
</evidence>
<dbReference type="OrthoDB" id="7497953at2"/>
<evidence type="ECO:0000313" key="4">
    <source>
        <dbReference type="EMBL" id="KEO90518.1"/>
    </source>
</evidence>
<evidence type="ECO:0000259" key="3">
    <source>
        <dbReference type="Pfam" id="PF23536"/>
    </source>
</evidence>
<accession>A0A074MF82</accession>
<dbReference type="RefSeq" id="WP_034959964.1">
    <property type="nucleotide sequence ID" value="NZ_JMIW01000003.1"/>
</dbReference>
<dbReference type="InterPro" id="IPR010563">
    <property type="entry name" value="TraK_N"/>
</dbReference>
<dbReference type="Pfam" id="PF06586">
    <property type="entry name" value="TraK_N"/>
    <property type="match status" value="1"/>
</dbReference>
<keyword evidence="1" id="KW-0732">Signal</keyword>
<sequence>MNLVVSSLVIASASMLASRIDCQFARLSGTAMIASALAFAATPASAQEHILAVDNGEVNCQASKSDLTRIALKDDQFVSVSRVQSGVPSEDFSIVHEPTRGDLYLSVPQGYSKPNISFFGTTQKGFVYKFDCRIVGAGALQVFVANADVENPIAPAETLQAFAPLEDRAVGLVRAMFEQRPVTGFNISDAPRAPVNVGDLKVQLITEYQSPTMTGKVLRIENTGEAPLILNEQLIAGDGAIAVTISNPNLESGQATAAYVVVPSGK</sequence>
<feature type="domain" description="TraK N-terminal" evidence="2">
    <location>
        <begin position="53"/>
        <end position="150"/>
    </location>
</feature>
<reference evidence="4 5" key="1">
    <citation type="submission" date="2014-04" db="EMBL/GenBank/DDBJ databases">
        <title>A comprehensive comparison of genomes of Erythrobacter spp. strains.</title>
        <authorList>
            <person name="Zheng Q."/>
        </authorList>
    </citation>
    <scope>NUCLEOTIDE SEQUENCE [LARGE SCALE GENOMIC DNA]</scope>
    <source>
        <strain evidence="4 5">DSM 6997</strain>
    </source>
</reference>
<dbReference type="EMBL" id="JMIW01000003">
    <property type="protein sequence ID" value="KEO90518.1"/>
    <property type="molecule type" value="Genomic_DNA"/>
</dbReference>
<gene>
    <name evidence="4" type="ORF">EH31_10550</name>
</gene>
<comment type="caution">
    <text evidence="4">The sequence shown here is derived from an EMBL/GenBank/DDBJ whole genome shotgun (WGS) entry which is preliminary data.</text>
</comment>
<feature type="domain" description="TraK C-terminal" evidence="3">
    <location>
        <begin position="159"/>
        <end position="261"/>
    </location>
</feature>
<dbReference type="InterPro" id="IPR055397">
    <property type="entry name" value="TraK_C"/>
</dbReference>
<dbReference type="Proteomes" id="UP000027647">
    <property type="component" value="Unassembled WGS sequence"/>
</dbReference>
<dbReference type="Pfam" id="PF23536">
    <property type="entry name" value="TraK_C"/>
    <property type="match status" value="1"/>
</dbReference>
<protein>
    <submittedName>
        <fullName evidence="4">Conjugal transfer protein TraK</fullName>
    </submittedName>
</protein>
<dbReference type="STRING" id="1044.EH31_10550"/>
<name>A0A074MF82_ERYLO</name>